<gene>
    <name evidence="1" type="ORF">CLTEP_25860</name>
</gene>
<protein>
    <submittedName>
        <fullName evidence="1">Uncharacterized protein</fullName>
    </submittedName>
</protein>
<name>A0A151ASB5_9CLOT</name>
<dbReference type="EMBL" id="LTBA01000067">
    <property type="protein sequence ID" value="KYH30544.1"/>
    <property type="molecule type" value="Genomic_DNA"/>
</dbReference>
<accession>A0A151ASB5</accession>
<sequence>MKLYVMDLEKYHRGKYIEYYLGLFPKYEQKYENYYIWDFIQSDLIYELCKNKYVIIDISDDEFNSIYDYYPRLKSSKKDMNYFAKDLISLECVNKEIILDFIKGTDIWDCTEIVSFYCYENSDFNDEILEFKNKDDLEKSNYLTKIFPTGDSLGIAIVTKSEDNHVVDIVREVLMQYSVTLNIVNK</sequence>
<evidence type="ECO:0000313" key="2">
    <source>
        <dbReference type="Proteomes" id="UP000075531"/>
    </source>
</evidence>
<dbReference type="RefSeq" id="WP_066827318.1">
    <property type="nucleotide sequence ID" value="NZ_LTBA01000067.1"/>
</dbReference>
<organism evidence="1 2">
    <name type="scientific">Clostridium tepidiprofundi DSM 19306</name>
    <dbReference type="NCBI Taxonomy" id="1121338"/>
    <lineage>
        <taxon>Bacteria</taxon>
        <taxon>Bacillati</taxon>
        <taxon>Bacillota</taxon>
        <taxon>Clostridia</taxon>
        <taxon>Eubacteriales</taxon>
        <taxon>Clostridiaceae</taxon>
        <taxon>Clostridium</taxon>
    </lineage>
</organism>
<comment type="caution">
    <text evidence="1">The sequence shown here is derived from an EMBL/GenBank/DDBJ whole genome shotgun (WGS) entry which is preliminary data.</text>
</comment>
<dbReference type="AlphaFoldDB" id="A0A151ASB5"/>
<reference evidence="1 2" key="1">
    <citation type="submission" date="2016-02" db="EMBL/GenBank/DDBJ databases">
        <title>Genome sequence of Clostridium tepidiprofundi DSM 19306.</title>
        <authorList>
            <person name="Poehlein A."/>
            <person name="Daniel R."/>
        </authorList>
    </citation>
    <scope>NUCLEOTIDE SEQUENCE [LARGE SCALE GENOMIC DNA]</scope>
    <source>
        <strain evidence="1 2">DSM 19306</strain>
    </source>
</reference>
<dbReference type="Proteomes" id="UP000075531">
    <property type="component" value="Unassembled WGS sequence"/>
</dbReference>
<keyword evidence="2" id="KW-1185">Reference proteome</keyword>
<dbReference type="PATRIC" id="fig|1121338.3.peg.2687"/>
<evidence type="ECO:0000313" key="1">
    <source>
        <dbReference type="EMBL" id="KYH30544.1"/>
    </source>
</evidence>
<proteinExistence type="predicted"/>